<name>A0A0C3KU85_9AGAM</name>
<dbReference type="HOGENOM" id="CLU_2962579_0_0_1"/>
<reference evidence="1 2" key="1">
    <citation type="submission" date="2014-04" db="EMBL/GenBank/DDBJ databases">
        <authorList>
            <consortium name="DOE Joint Genome Institute"/>
            <person name="Kuo A."/>
            <person name="Girlanda M."/>
            <person name="Perotto S."/>
            <person name="Kohler A."/>
            <person name="Nagy L.G."/>
            <person name="Floudas D."/>
            <person name="Copeland A."/>
            <person name="Barry K.W."/>
            <person name="Cichocki N."/>
            <person name="Veneault-Fourrey C."/>
            <person name="LaButti K."/>
            <person name="Lindquist E.A."/>
            <person name="Lipzen A."/>
            <person name="Lundell T."/>
            <person name="Morin E."/>
            <person name="Murat C."/>
            <person name="Sun H."/>
            <person name="Tunlid A."/>
            <person name="Henrissat B."/>
            <person name="Grigoriev I.V."/>
            <person name="Hibbett D.S."/>
            <person name="Martin F."/>
            <person name="Nordberg H.P."/>
            <person name="Cantor M.N."/>
            <person name="Hua S.X."/>
        </authorList>
    </citation>
    <scope>NUCLEOTIDE SEQUENCE [LARGE SCALE GENOMIC DNA]</scope>
    <source>
        <strain evidence="1 2">MUT 4182</strain>
    </source>
</reference>
<gene>
    <name evidence="1" type="ORF">M407DRAFT_244205</name>
</gene>
<dbReference type="Proteomes" id="UP000054248">
    <property type="component" value="Unassembled WGS sequence"/>
</dbReference>
<dbReference type="EMBL" id="KN823049">
    <property type="protein sequence ID" value="KIO25053.1"/>
    <property type="molecule type" value="Genomic_DNA"/>
</dbReference>
<proteinExistence type="predicted"/>
<protein>
    <submittedName>
        <fullName evidence="1">Uncharacterized protein</fullName>
    </submittedName>
</protein>
<dbReference type="AlphaFoldDB" id="A0A0C3KU85"/>
<organism evidence="1 2">
    <name type="scientific">Tulasnella calospora MUT 4182</name>
    <dbReference type="NCBI Taxonomy" id="1051891"/>
    <lineage>
        <taxon>Eukaryota</taxon>
        <taxon>Fungi</taxon>
        <taxon>Dikarya</taxon>
        <taxon>Basidiomycota</taxon>
        <taxon>Agaricomycotina</taxon>
        <taxon>Agaricomycetes</taxon>
        <taxon>Cantharellales</taxon>
        <taxon>Tulasnellaceae</taxon>
        <taxon>Tulasnella</taxon>
    </lineage>
</organism>
<accession>A0A0C3KU85</accession>
<reference evidence="2" key="2">
    <citation type="submission" date="2015-01" db="EMBL/GenBank/DDBJ databases">
        <title>Evolutionary Origins and Diversification of the Mycorrhizal Mutualists.</title>
        <authorList>
            <consortium name="DOE Joint Genome Institute"/>
            <consortium name="Mycorrhizal Genomics Consortium"/>
            <person name="Kohler A."/>
            <person name="Kuo A."/>
            <person name="Nagy L.G."/>
            <person name="Floudas D."/>
            <person name="Copeland A."/>
            <person name="Barry K.W."/>
            <person name="Cichocki N."/>
            <person name="Veneault-Fourrey C."/>
            <person name="LaButti K."/>
            <person name="Lindquist E.A."/>
            <person name="Lipzen A."/>
            <person name="Lundell T."/>
            <person name="Morin E."/>
            <person name="Murat C."/>
            <person name="Riley R."/>
            <person name="Ohm R."/>
            <person name="Sun H."/>
            <person name="Tunlid A."/>
            <person name="Henrissat B."/>
            <person name="Grigoriev I.V."/>
            <person name="Hibbett D.S."/>
            <person name="Martin F."/>
        </authorList>
    </citation>
    <scope>NUCLEOTIDE SEQUENCE [LARGE SCALE GENOMIC DNA]</scope>
    <source>
        <strain evidence="2">MUT 4182</strain>
    </source>
</reference>
<evidence type="ECO:0000313" key="1">
    <source>
        <dbReference type="EMBL" id="KIO25053.1"/>
    </source>
</evidence>
<keyword evidence="2" id="KW-1185">Reference proteome</keyword>
<evidence type="ECO:0000313" key="2">
    <source>
        <dbReference type="Proteomes" id="UP000054248"/>
    </source>
</evidence>
<sequence length="59" mass="6638">MARHSSSALCLQGCLEHYLQVGHCVIKVARDRLKTQIQDTGRSELFPYRSTDIHSVGSH</sequence>